<comment type="caution">
    <text evidence="2">The sequence shown here is derived from an EMBL/GenBank/DDBJ whole genome shotgun (WGS) entry which is preliminary data.</text>
</comment>
<sequence length="202" mass="22547">MQWVISAIPVLSMFLKKLLTEDLPRLFVRPKKIVLDFQKGKAVGPGGTDPKSGEQEGNKDFVGELSVTLVDARKLSYVPYGKTDPFVVLNLGDQVIRSKKNSQTTITGPPGEPIWNQDFHMLVANPRKQKLNIQVKDSLLGFADLTIGTAEPNLNYWFQNDSSAAKIILKTGKKFEDEAMGVSDLFERQNFQLPCGLRLIKL</sequence>
<dbReference type="InterPro" id="IPR035892">
    <property type="entry name" value="C2_domain_sf"/>
</dbReference>
<dbReference type="PROSITE" id="PS50004">
    <property type="entry name" value="C2"/>
    <property type="match status" value="1"/>
</dbReference>
<dbReference type="SUPFAM" id="SSF49562">
    <property type="entry name" value="C2 domain (Calcium/lipid-binding domain, CaLB)"/>
    <property type="match status" value="1"/>
</dbReference>
<accession>A0AA88AU18</accession>
<evidence type="ECO:0000259" key="1">
    <source>
        <dbReference type="PROSITE" id="PS50004"/>
    </source>
</evidence>
<organism evidence="2 3">
    <name type="scientific">Ficus carica</name>
    <name type="common">Common fig</name>
    <dbReference type="NCBI Taxonomy" id="3494"/>
    <lineage>
        <taxon>Eukaryota</taxon>
        <taxon>Viridiplantae</taxon>
        <taxon>Streptophyta</taxon>
        <taxon>Embryophyta</taxon>
        <taxon>Tracheophyta</taxon>
        <taxon>Spermatophyta</taxon>
        <taxon>Magnoliopsida</taxon>
        <taxon>eudicotyledons</taxon>
        <taxon>Gunneridae</taxon>
        <taxon>Pentapetalae</taxon>
        <taxon>rosids</taxon>
        <taxon>fabids</taxon>
        <taxon>Rosales</taxon>
        <taxon>Moraceae</taxon>
        <taxon>Ficeae</taxon>
        <taxon>Ficus</taxon>
    </lineage>
</organism>
<proteinExistence type="predicted"/>
<name>A0AA88AU18_FICCA</name>
<dbReference type="Proteomes" id="UP001187192">
    <property type="component" value="Unassembled WGS sequence"/>
</dbReference>
<gene>
    <name evidence="2" type="ORF">TIFTF001_017175</name>
</gene>
<dbReference type="Gene3D" id="2.60.40.150">
    <property type="entry name" value="C2 domain"/>
    <property type="match status" value="1"/>
</dbReference>
<feature type="domain" description="C2" evidence="1">
    <location>
        <begin position="45"/>
        <end position="168"/>
    </location>
</feature>
<keyword evidence="3" id="KW-1185">Reference proteome</keyword>
<dbReference type="Pfam" id="PF00168">
    <property type="entry name" value="C2"/>
    <property type="match status" value="1"/>
</dbReference>
<dbReference type="PANTHER" id="PTHR47261">
    <property type="entry name" value="CALCIUM-DEPENDENT LIPID-BINDING (CALB DOMAIN) FAMILY PROTEIN"/>
    <property type="match status" value="1"/>
</dbReference>
<dbReference type="AlphaFoldDB" id="A0AA88AU18"/>
<reference evidence="2" key="1">
    <citation type="submission" date="2023-07" db="EMBL/GenBank/DDBJ databases">
        <title>draft genome sequence of fig (Ficus carica).</title>
        <authorList>
            <person name="Takahashi T."/>
            <person name="Nishimura K."/>
        </authorList>
    </citation>
    <scope>NUCLEOTIDE SEQUENCE</scope>
</reference>
<protein>
    <recommendedName>
        <fullName evidence="1">C2 domain-containing protein</fullName>
    </recommendedName>
</protein>
<dbReference type="PANTHER" id="PTHR47261:SF2">
    <property type="entry name" value="CALCIUM-DEPENDENT LIPID-BINDING (CALB DOMAIN) FAMILY PROTEIN"/>
    <property type="match status" value="1"/>
</dbReference>
<evidence type="ECO:0000313" key="3">
    <source>
        <dbReference type="Proteomes" id="UP001187192"/>
    </source>
</evidence>
<evidence type="ECO:0000313" key="2">
    <source>
        <dbReference type="EMBL" id="GMN47991.1"/>
    </source>
</evidence>
<dbReference type="InterPro" id="IPR000008">
    <property type="entry name" value="C2_dom"/>
</dbReference>
<dbReference type="EMBL" id="BTGU01000027">
    <property type="protein sequence ID" value="GMN47991.1"/>
    <property type="molecule type" value="Genomic_DNA"/>
</dbReference>
<dbReference type="SMART" id="SM00239">
    <property type="entry name" value="C2"/>
    <property type="match status" value="1"/>
</dbReference>